<evidence type="ECO:0000313" key="2">
    <source>
        <dbReference type="Proteomes" id="UP001235939"/>
    </source>
</evidence>
<evidence type="ECO:0008006" key="3">
    <source>
        <dbReference type="Google" id="ProtNLM"/>
    </source>
</evidence>
<keyword evidence="2" id="KW-1185">Reference proteome</keyword>
<dbReference type="InterPro" id="IPR052709">
    <property type="entry name" value="Transposase-MT_Hybrid"/>
</dbReference>
<dbReference type="InterPro" id="IPR036397">
    <property type="entry name" value="RNaseH_sf"/>
</dbReference>
<dbReference type="EMBL" id="CP092867">
    <property type="protein sequence ID" value="UYV67770.1"/>
    <property type="molecule type" value="Genomic_DNA"/>
</dbReference>
<dbReference type="PANTHER" id="PTHR46060">
    <property type="entry name" value="MARINER MOS1 TRANSPOSASE-LIKE PROTEIN"/>
    <property type="match status" value="1"/>
</dbReference>
<name>A0ABY6KKT7_9ARAC</name>
<dbReference type="Proteomes" id="UP001235939">
    <property type="component" value="Chromosome 05"/>
</dbReference>
<protein>
    <recommendedName>
        <fullName evidence="3">Histone-lysine N-methyltransferase SETMAR</fullName>
    </recommendedName>
</protein>
<organism evidence="1 2">
    <name type="scientific">Cordylochernes scorpioides</name>
    <dbReference type="NCBI Taxonomy" id="51811"/>
    <lineage>
        <taxon>Eukaryota</taxon>
        <taxon>Metazoa</taxon>
        <taxon>Ecdysozoa</taxon>
        <taxon>Arthropoda</taxon>
        <taxon>Chelicerata</taxon>
        <taxon>Arachnida</taxon>
        <taxon>Pseudoscorpiones</taxon>
        <taxon>Cheliferoidea</taxon>
        <taxon>Chernetidae</taxon>
        <taxon>Cordylochernes</taxon>
    </lineage>
</organism>
<dbReference type="Gene3D" id="3.30.420.10">
    <property type="entry name" value="Ribonuclease H-like superfamily/Ribonuclease H"/>
    <property type="match status" value="1"/>
</dbReference>
<proteinExistence type="predicted"/>
<reference evidence="1 2" key="1">
    <citation type="submission" date="2022-01" db="EMBL/GenBank/DDBJ databases">
        <title>A chromosomal length assembly of Cordylochernes scorpioides.</title>
        <authorList>
            <person name="Zeh D."/>
            <person name="Zeh J."/>
        </authorList>
    </citation>
    <scope>NUCLEOTIDE SEQUENCE [LARGE SCALE GENOMIC DNA]</scope>
    <source>
        <strain evidence="1">IN4F17</strain>
        <tissue evidence="1">Whole Body</tissue>
    </source>
</reference>
<sequence length="119" mass="13765">MSSFKSMYEKLSEKMPSLVNRKGVILLHDNARPHSSFTTQQKIDQLGYEVLAYPPYSPELSPTDFHFFKHLNIYFYGKQLIKRRDVENVSLYIENIICVHGLPAFGPQNLSEGENDKIN</sequence>
<accession>A0ABY6KKT7</accession>
<dbReference type="PANTHER" id="PTHR46060:SF2">
    <property type="entry name" value="HISTONE-LYSINE N-METHYLTRANSFERASE SETMAR"/>
    <property type="match status" value="1"/>
</dbReference>
<evidence type="ECO:0000313" key="1">
    <source>
        <dbReference type="EMBL" id="UYV67770.1"/>
    </source>
</evidence>
<gene>
    <name evidence="1" type="ORF">LAZ67_5001931</name>
</gene>